<dbReference type="AlphaFoldDB" id="L8H347"/>
<dbReference type="PANTHER" id="PTHR15228:SF25">
    <property type="entry name" value="F-BAR DOMAIN-CONTAINING PROTEIN"/>
    <property type="match status" value="1"/>
</dbReference>
<feature type="region of interest" description="Disordered" evidence="2">
    <location>
        <begin position="168"/>
        <end position="569"/>
    </location>
</feature>
<dbReference type="GeneID" id="14920482"/>
<feature type="compositionally biased region" description="Low complexity" evidence="2">
    <location>
        <begin position="224"/>
        <end position="233"/>
    </location>
</feature>
<dbReference type="Proteomes" id="UP000011083">
    <property type="component" value="Unassembled WGS sequence"/>
</dbReference>
<dbReference type="InterPro" id="IPR008936">
    <property type="entry name" value="Rho_GTPase_activation_prot"/>
</dbReference>
<dbReference type="RefSeq" id="XP_004341749.1">
    <property type="nucleotide sequence ID" value="XM_004341701.1"/>
</dbReference>
<feature type="compositionally biased region" description="Polar residues" evidence="2">
    <location>
        <begin position="419"/>
        <end position="435"/>
    </location>
</feature>
<proteinExistence type="predicted"/>
<organism evidence="4 5">
    <name type="scientific">Acanthamoeba castellanii (strain ATCC 30010 / Neff)</name>
    <dbReference type="NCBI Taxonomy" id="1257118"/>
    <lineage>
        <taxon>Eukaryota</taxon>
        <taxon>Amoebozoa</taxon>
        <taxon>Discosea</taxon>
        <taxon>Longamoebia</taxon>
        <taxon>Centramoebida</taxon>
        <taxon>Acanthamoebidae</taxon>
        <taxon>Acanthamoeba</taxon>
    </lineage>
</organism>
<evidence type="ECO:0000313" key="4">
    <source>
        <dbReference type="EMBL" id="ELR19657.1"/>
    </source>
</evidence>
<dbReference type="InterPro" id="IPR000198">
    <property type="entry name" value="RhoGAP_dom"/>
</dbReference>
<evidence type="ECO:0000313" key="5">
    <source>
        <dbReference type="Proteomes" id="UP000011083"/>
    </source>
</evidence>
<dbReference type="KEGG" id="acan:ACA1_199290"/>
<evidence type="ECO:0000256" key="2">
    <source>
        <dbReference type="SAM" id="MobiDB-lite"/>
    </source>
</evidence>
<dbReference type="GO" id="GO:0005096">
    <property type="term" value="F:GTPase activator activity"/>
    <property type="evidence" value="ECO:0007669"/>
    <property type="project" value="UniProtKB-KW"/>
</dbReference>
<feature type="compositionally biased region" description="Low complexity" evidence="2">
    <location>
        <begin position="176"/>
        <end position="199"/>
    </location>
</feature>
<feature type="compositionally biased region" description="Polar residues" evidence="2">
    <location>
        <begin position="378"/>
        <end position="400"/>
    </location>
</feature>
<evidence type="ECO:0000256" key="1">
    <source>
        <dbReference type="ARBA" id="ARBA00022468"/>
    </source>
</evidence>
<feature type="domain" description="Rho-GAP" evidence="3">
    <location>
        <begin position="1"/>
        <end position="142"/>
    </location>
</feature>
<dbReference type="OrthoDB" id="9922675at2759"/>
<evidence type="ECO:0000259" key="3">
    <source>
        <dbReference type="PROSITE" id="PS50238"/>
    </source>
</evidence>
<dbReference type="STRING" id="1257118.L8H347"/>
<dbReference type="SUPFAM" id="SSF48350">
    <property type="entry name" value="GTPase activation domain, GAP"/>
    <property type="match status" value="1"/>
</dbReference>
<sequence length="569" mass="59248">MKQRIDKGEDVDLSKIQDPHTVCGLMKQYLRELPEPLCTFELYDCFIAAIGIPEETMRRQQLANVLDMLPEQNQILTKYLISFLVRVSSYASDNLMTAANLATVFAPNLIRPPGDDLGALVEYTPHSNRTMETLILHYDELLAKFPDPAPLSTPPAEIHQKSGWNHMKILPQGWKPNSTPAAQPAAATATATNTSNAPLPTGPPPPLPPHPTASYSSTPPALPPYNAAAYAPLPTGPPPPLPPAPHNSTSSSLNSQQPPQPLPRPAQLSYYGAQAASSSGPYQTRTMTVPHDGSGSGSGSEILPRRPAPQRPPPAQPSPTLPAGLPPIPAGSGLGRAQLTGSDPAAAAPASPNQGRPLPTRQPEGETVGKKWLPLAGSGTQDASNTYPPAQSPLATSSLDDPSIPRRGARVMKKDEVSKVQTSSVTAMITKSMQNSSSSSSSTPSASSSSSTTSSSASASKLIKPFVPPTGVSASTRGPSPSAAAKQQQTRNPSHTVSGAAPPFASTAPPVAYSRPPASPSLGSSGSSSLASTNNNVTYAQQPAKASSMIGGQVSVSPSIQERMRNFGS</sequence>
<dbReference type="PANTHER" id="PTHR15228">
    <property type="entry name" value="SPERMATHECAL PHYSIOLOGY VARIANT"/>
    <property type="match status" value="1"/>
</dbReference>
<keyword evidence="1" id="KW-0343">GTPase activation</keyword>
<dbReference type="SMART" id="SM00324">
    <property type="entry name" value="RhoGAP"/>
    <property type="match status" value="1"/>
</dbReference>
<reference evidence="4 5" key="1">
    <citation type="journal article" date="2013" name="Genome Biol.">
        <title>Genome of Acanthamoeba castellanii highlights extensive lateral gene transfer and early evolution of tyrosine kinase signaling.</title>
        <authorList>
            <person name="Clarke M."/>
            <person name="Lohan A.J."/>
            <person name="Liu B."/>
            <person name="Lagkouvardos I."/>
            <person name="Roy S."/>
            <person name="Zafar N."/>
            <person name="Bertelli C."/>
            <person name="Schilde C."/>
            <person name="Kianianmomeni A."/>
            <person name="Burglin T.R."/>
            <person name="Frech C."/>
            <person name="Turcotte B."/>
            <person name="Kopec K.O."/>
            <person name="Synnott J.M."/>
            <person name="Choo C."/>
            <person name="Paponov I."/>
            <person name="Finkler A."/>
            <person name="Soon Heng Tan C."/>
            <person name="Hutchins A.P."/>
            <person name="Weinmeier T."/>
            <person name="Rattei T."/>
            <person name="Chu J.S."/>
            <person name="Gimenez G."/>
            <person name="Irimia M."/>
            <person name="Rigden D.J."/>
            <person name="Fitzpatrick D.A."/>
            <person name="Lorenzo-Morales J."/>
            <person name="Bateman A."/>
            <person name="Chiu C.H."/>
            <person name="Tang P."/>
            <person name="Hegemann P."/>
            <person name="Fromm H."/>
            <person name="Raoult D."/>
            <person name="Greub G."/>
            <person name="Miranda-Saavedra D."/>
            <person name="Chen N."/>
            <person name="Nash P."/>
            <person name="Ginger M.L."/>
            <person name="Horn M."/>
            <person name="Schaap P."/>
            <person name="Caler L."/>
            <person name="Loftus B."/>
        </authorList>
    </citation>
    <scope>NUCLEOTIDE SEQUENCE [LARGE SCALE GENOMIC DNA]</scope>
    <source>
        <strain evidence="4 5">Neff</strain>
    </source>
</reference>
<feature type="compositionally biased region" description="Polar residues" evidence="2">
    <location>
        <begin position="533"/>
        <end position="545"/>
    </location>
</feature>
<feature type="compositionally biased region" description="Low complexity" evidence="2">
    <location>
        <begin position="436"/>
        <end position="460"/>
    </location>
</feature>
<feature type="compositionally biased region" description="Pro residues" evidence="2">
    <location>
        <begin position="200"/>
        <end position="211"/>
    </location>
</feature>
<dbReference type="GO" id="GO:0007165">
    <property type="term" value="P:signal transduction"/>
    <property type="evidence" value="ECO:0007669"/>
    <property type="project" value="InterPro"/>
</dbReference>
<dbReference type="Gene3D" id="1.10.555.10">
    <property type="entry name" value="Rho GTPase activation protein"/>
    <property type="match status" value="1"/>
</dbReference>
<feature type="compositionally biased region" description="Low complexity" evidence="2">
    <location>
        <begin position="265"/>
        <end position="280"/>
    </location>
</feature>
<dbReference type="OMA" id="LPMPGTC"/>
<feature type="compositionally biased region" description="Pro residues" evidence="2">
    <location>
        <begin position="306"/>
        <end position="329"/>
    </location>
</feature>
<keyword evidence="5" id="KW-1185">Reference proteome</keyword>
<name>L8H347_ACACF</name>
<feature type="compositionally biased region" description="Polar residues" evidence="2">
    <location>
        <begin position="472"/>
        <end position="497"/>
    </location>
</feature>
<protein>
    <submittedName>
        <fullName evidence="4">RhoGAP domain containing protein</fullName>
    </submittedName>
</protein>
<feature type="compositionally biased region" description="Pro residues" evidence="2">
    <location>
        <begin position="234"/>
        <end position="245"/>
    </location>
</feature>
<feature type="compositionally biased region" description="Low complexity" evidence="2">
    <location>
        <begin position="520"/>
        <end position="532"/>
    </location>
</feature>
<dbReference type="VEuPathDB" id="AmoebaDB:ACA1_199290"/>
<dbReference type="CDD" id="cd00159">
    <property type="entry name" value="RhoGAP"/>
    <property type="match status" value="1"/>
</dbReference>
<accession>L8H347</accession>
<dbReference type="EMBL" id="KB007932">
    <property type="protein sequence ID" value="ELR19657.1"/>
    <property type="molecule type" value="Genomic_DNA"/>
</dbReference>
<dbReference type="PROSITE" id="PS50238">
    <property type="entry name" value="RHOGAP"/>
    <property type="match status" value="1"/>
</dbReference>
<dbReference type="InterPro" id="IPR051025">
    <property type="entry name" value="RhoGAP"/>
</dbReference>
<dbReference type="Pfam" id="PF00620">
    <property type="entry name" value="RhoGAP"/>
    <property type="match status" value="1"/>
</dbReference>
<gene>
    <name evidence="4" type="ORF">ACA1_199290</name>
</gene>